<proteinExistence type="predicted"/>
<organism evidence="1 2">
    <name type="scientific">Perca fluviatilis</name>
    <name type="common">European perch</name>
    <dbReference type="NCBI Taxonomy" id="8168"/>
    <lineage>
        <taxon>Eukaryota</taxon>
        <taxon>Metazoa</taxon>
        <taxon>Chordata</taxon>
        <taxon>Craniata</taxon>
        <taxon>Vertebrata</taxon>
        <taxon>Euteleostomi</taxon>
        <taxon>Actinopterygii</taxon>
        <taxon>Neopterygii</taxon>
        <taxon>Teleostei</taxon>
        <taxon>Neoteleostei</taxon>
        <taxon>Acanthomorphata</taxon>
        <taxon>Eupercaria</taxon>
        <taxon>Perciformes</taxon>
        <taxon>Percoidei</taxon>
        <taxon>Percidae</taxon>
        <taxon>Percinae</taxon>
        <taxon>Perca</taxon>
    </lineage>
</organism>
<dbReference type="EMBL" id="VHII01000007">
    <property type="protein sequence ID" value="KAF1388650.1"/>
    <property type="molecule type" value="Genomic_DNA"/>
</dbReference>
<evidence type="ECO:0000313" key="1">
    <source>
        <dbReference type="EMBL" id="KAF1388650.1"/>
    </source>
</evidence>
<dbReference type="AlphaFoldDB" id="A0A6A5F5N7"/>
<gene>
    <name evidence="1" type="ORF">PFLUV_G00092500</name>
</gene>
<name>A0A6A5F5N7_PERFL</name>
<dbReference type="Proteomes" id="UP000465112">
    <property type="component" value="Chromosome 7"/>
</dbReference>
<reference evidence="1 2" key="1">
    <citation type="submission" date="2019-06" db="EMBL/GenBank/DDBJ databases">
        <title>A chromosome-scale genome assembly of the European perch, Perca fluviatilis.</title>
        <authorList>
            <person name="Roques C."/>
            <person name="Zahm M."/>
            <person name="Cabau C."/>
            <person name="Klopp C."/>
            <person name="Bouchez O."/>
            <person name="Donnadieu C."/>
            <person name="Kuhl H."/>
            <person name="Gislard M."/>
            <person name="Guendouz S."/>
            <person name="Journot L."/>
            <person name="Haffray P."/>
            <person name="Bestin A."/>
            <person name="Morvezen R."/>
            <person name="Feron R."/>
            <person name="Wen M."/>
            <person name="Jouanno E."/>
            <person name="Herpin A."/>
            <person name="Schartl M."/>
            <person name="Postlethwait J."/>
            <person name="Schaerlinger B."/>
            <person name="Chardard D."/>
            <person name="Lecocq T."/>
            <person name="Poncet C."/>
            <person name="Jaffrelo L."/>
            <person name="Lampietro C."/>
            <person name="Guiguen Y."/>
        </authorList>
    </citation>
    <scope>NUCLEOTIDE SEQUENCE [LARGE SCALE GENOMIC DNA]</scope>
    <source>
        <tissue evidence="1">Blood</tissue>
    </source>
</reference>
<evidence type="ECO:0000313" key="2">
    <source>
        <dbReference type="Proteomes" id="UP000465112"/>
    </source>
</evidence>
<keyword evidence="2" id="KW-1185">Reference proteome</keyword>
<accession>A0A6A5F5N7</accession>
<comment type="caution">
    <text evidence="1">The sequence shown here is derived from an EMBL/GenBank/DDBJ whole genome shotgun (WGS) entry which is preliminary data.</text>
</comment>
<protein>
    <submittedName>
        <fullName evidence="1">Uncharacterized protein</fullName>
    </submittedName>
</protein>
<sequence>MQDSYQKIVSSCEKQETFSSLDFTFLHFWTFVPETFSNNTLVSLLLLTLELISLLSFRFCFSFKDENTEDQHEDLYICWCSAAQCCRALCGWTRNSSSKV</sequence>